<reference evidence="14" key="1">
    <citation type="submission" date="2023-01" db="EMBL/GenBank/DDBJ databases">
        <title>Genome assembly of the deep-sea coral Lophelia pertusa.</title>
        <authorList>
            <person name="Herrera S."/>
            <person name="Cordes E."/>
        </authorList>
    </citation>
    <scope>NUCLEOTIDE SEQUENCE</scope>
    <source>
        <strain evidence="14">USNM1676648</strain>
        <tissue evidence="14">Polyp</tissue>
    </source>
</reference>
<dbReference type="Pfam" id="PF00209">
    <property type="entry name" value="SNF"/>
    <property type="match status" value="1"/>
</dbReference>
<gene>
    <name evidence="14" type="ORF">OS493_008572</name>
</gene>
<evidence type="ECO:0000256" key="3">
    <source>
        <dbReference type="ARBA" id="ARBA00022475"/>
    </source>
</evidence>
<keyword evidence="5" id="KW-0479">Metal-binding</keyword>
<proteinExistence type="predicted"/>
<feature type="transmembrane region" description="Helical" evidence="13">
    <location>
        <begin position="51"/>
        <end position="71"/>
    </location>
</feature>
<organism evidence="14 15">
    <name type="scientific">Desmophyllum pertusum</name>
    <dbReference type="NCBI Taxonomy" id="174260"/>
    <lineage>
        <taxon>Eukaryota</taxon>
        <taxon>Metazoa</taxon>
        <taxon>Cnidaria</taxon>
        <taxon>Anthozoa</taxon>
        <taxon>Hexacorallia</taxon>
        <taxon>Scleractinia</taxon>
        <taxon>Caryophylliina</taxon>
        <taxon>Caryophylliidae</taxon>
        <taxon>Desmophyllum</taxon>
    </lineage>
</organism>
<evidence type="ECO:0000256" key="1">
    <source>
        <dbReference type="ARBA" id="ARBA00004651"/>
    </source>
</evidence>
<evidence type="ECO:0000313" key="15">
    <source>
        <dbReference type="Proteomes" id="UP001163046"/>
    </source>
</evidence>
<evidence type="ECO:0000313" key="14">
    <source>
        <dbReference type="EMBL" id="KAJ7386444.1"/>
    </source>
</evidence>
<dbReference type="AlphaFoldDB" id="A0A9X0D699"/>
<evidence type="ECO:0000256" key="8">
    <source>
        <dbReference type="ARBA" id="ARBA00022989"/>
    </source>
</evidence>
<keyword evidence="4 13" id="KW-0812">Transmembrane</keyword>
<dbReference type="GO" id="GO:0015378">
    <property type="term" value="F:sodium:chloride symporter activity"/>
    <property type="evidence" value="ECO:0007669"/>
    <property type="project" value="UniProtKB-ARBA"/>
</dbReference>
<dbReference type="GO" id="GO:0090493">
    <property type="term" value="P:catecholamine uptake"/>
    <property type="evidence" value="ECO:0007669"/>
    <property type="project" value="UniProtKB-ARBA"/>
</dbReference>
<dbReference type="SUPFAM" id="SSF161070">
    <property type="entry name" value="SNF-like"/>
    <property type="match status" value="1"/>
</dbReference>
<evidence type="ECO:0000256" key="9">
    <source>
        <dbReference type="ARBA" id="ARBA00023053"/>
    </source>
</evidence>
<keyword evidence="15" id="KW-1185">Reference proteome</keyword>
<feature type="transmembrane region" description="Helical" evidence="13">
    <location>
        <begin position="120"/>
        <end position="139"/>
    </location>
</feature>
<evidence type="ECO:0000256" key="12">
    <source>
        <dbReference type="ARBA" id="ARBA00023180"/>
    </source>
</evidence>
<keyword evidence="2" id="KW-0813">Transport</keyword>
<dbReference type="GO" id="GO:0006836">
    <property type="term" value="P:neurotransmitter transport"/>
    <property type="evidence" value="ECO:0007669"/>
    <property type="project" value="UniProtKB-KW"/>
</dbReference>
<keyword evidence="3" id="KW-1003">Cell membrane</keyword>
<dbReference type="GO" id="GO:0005886">
    <property type="term" value="C:plasma membrane"/>
    <property type="evidence" value="ECO:0007669"/>
    <property type="project" value="UniProtKB-SubCell"/>
</dbReference>
<dbReference type="GO" id="GO:0046872">
    <property type="term" value="F:metal ion binding"/>
    <property type="evidence" value="ECO:0007669"/>
    <property type="project" value="UniProtKB-KW"/>
</dbReference>
<keyword evidence="10 13" id="KW-0472">Membrane</keyword>
<keyword evidence="11" id="KW-1015">Disulfide bond</keyword>
<evidence type="ECO:0000256" key="6">
    <source>
        <dbReference type="ARBA" id="ARBA00022775"/>
    </source>
</evidence>
<dbReference type="InterPro" id="IPR037272">
    <property type="entry name" value="SNS_sf"/>
</dbReference>
<evidence type="ECO:0000256" key="5">
    <source>
        <dbReference type="ARBA" id="ARBA00022723"/>
    </source>
</evidence>
<keyword evidence="6" id="KW-0532">Neurotransmitter transport</keyword>
<sequence length="199" mass="22239">MAALMDSFSNLRPYKGLCLLVLCIVSYLIGLSCVTKGGIYVLNIFDSQSGGLSLIFVVIFEAVAVSWGYGVDKFCDNIKSMIGKKPNMYFIICWKYITPTVGTWKKITFGGYVYPDWAQAVAWLLALSSFVAIPIRAISEIVHPNGSFRERLKRAVRPDISVLNAIAERHNLGQKSKCSETRVEIHPVAWDEHFPESLV</sequence>
<keyword evidence="7" id="KW-0769">Symport</keyword>
<keyword evidence="8 13" id="KW-1133">Transmembrane helix</keyword>
<accession>A0A9X0D699</accession>
<evidence type="ECO:0000256" key="7">
    <source>
        <dbReference type="ARBA" id="ARBA00022847"/>
    </source>
</evidence>
<dbReference type="InterPro" id="IPR000175">
    <property type="entry name" value="Na/ntran_symport"/>
</dbReference>
<evidence type="ECO:0000256" key="13">
    <source>
        <dbReference type="SAM" id="Phobius"/>
    </source>
</evidence>
<dbReference type="OrthoDB" id="6581954at2759"/>
<dbReference type="EMBL" id="MU825876">
    <property type="protein sequence ID" value="KAJ7386444.1"/>
    <property type="molecule type" value="Genomic_DNA"/>
</dbReference>
<feature type="transmembrane region" description="Helical" evidence="13">
    <location>
        <begin position="17"/>
        <end position="39"/>
    </location>
</feature>
<evidence type="ECO:0000256" key="4">
    <source>
        <dbReference type="ARBA" id="ARBA00022692"/>
    </source>
</evidence>
<protein>
    <submittedName>
        <fullName evidence="14">Uncharacterized protein</fullName>
    </submittedName>
</protein>
<evidence type="ECO:0000256" key="10">
    <source>
        <dbReference type="ARBA" id="ARBA00023136"/>
    </source>
</evidence>
<dbReference type="Proteomes" id="UP001163046">
    <property type="component" value="Unassembled WGS sequence"/>
</dbReference>
<evidence type="ECO:0000256" key="11">
    <source>
        <dbReference type="ARBA" id="ARBA00023157"/>
    </source>
</evidence>
<dbReference type="PANTHER" id="PTHR11616:SF320">
    <property type="entry name" value="SODIUM-DEPENDENT NORADRENALINE TRANSPORTER"/>
    <property type="match status" value="1"/>
</dbReference>
<keyword evidence="9" id="KW-0915">Sodium</keyword>
<comment type="subcellular location">
    <subcellularLocation>
        <location evidence="1">Cell membrane</location>
        <topology evidence="1">Multi-pass membrane protein</topology>
    </subcellularLocation>
</comment>
<dbReference type="GO" id="GO:0008504">
    <property type="term" value="F:monoamine transmembrane transporter activity"/>
    <property type="evidence" value="ECO:0007669"/>
    <property type="project" value="UniProtKB-ARBA"/>
</dbReference>
<dbReference type="PROSITE" id="PS50267">
    <property type="entry name" value="NA_NEUROTRAN_SYMP_3"/>
    <property type="match status" value="1"/>
</dbReference>
<name>A0A9X0D699_9CNID</name>
<evidence type="ECO:0000256" key="2">
    <source>
        <dbReference type="ARBA" id="ARBA00022448"/>
    </source>
</evidence>
<comment type="caution">
    <text evidence="14">The sequence shown here is derived from an EMBL/GenBank/DDBJ whole genome shotgun (WGS) entry which is preliminary data.</text>
</comment>
<keyword evidence="12" id="KW-0325">Glycoprotein</keyword>
<dbReference type="PANTHER" id="PTHR11616">
    <property type="entry name" value="SODIUM/CHLORIDE DEPENDENT TRANSPORTER"/>
    <property type="match status" value="1"/>
</dbReference>
<dbReference type="GO" id="GO:0006865">
    <property type="term" value="P:amino acid transport"/>
    <property type="evidence" value="ECO:0007669"/>
    <property type="project" value="TreeGrafter"/>
</dbReference>